<evidence type="ECO:0000259" key="1">
    <source>
        <dbReference type="Pfam" id="PF16838"/>
    </source>
</evidence>
<dbReference type="Pfam" id="PF20934">
    <property type="entry name" value="phi29_gp9_C"/>
    <property type="match status" value="1"/>
</dbReference>
<name>A0A8S5P5M7_9CAUD</name>
<reference evidence="3" key="1">
    <citation type="journal article" date="2021" name="Proc. Natl. Acad. Sci. U.S.A.">
        <title>A Catalog of Tens of Thousands of Viruses from Human Metagenomes Reveals Hidden Associations with Chronic Diseases.</title>
        <authorList>
            <person name="Tisza M.J."/>
            <person name="Buck C.B."/>
        </authorList>
    </citation>
    <scope>NUCLEOTIDE SEQUENCE</scope>
    <source>
        <strain evidence="3">CtQZJ2</strain>
    </source>
</reference>
<accession>A0A8S5P5M7</accession>
<protein>
    <submittedName>
        <fullName evidence="3">Major tail protein</fullName>
    </submittedName>
</protein>
<proteinExistence type="predicted"/>
<evidence type="ECO:0000259" key="2">
    <source>
        <dbReference type="Pfam" id="PF20934"/>
    </source>
</evidence>
<feature type="domain" description="Tail knob protein gp9 C-terminal" evidence="2">
    <location>
        <begin position="275"/>
        <end position="555"/>
    </location>
</feature>
<dbReference type="InterPro" id="IPR048710">
    <property type="entry name" value="Gp9_C"/>
</dbReference>
<dbReference type="Pfam" id="PF16838">
    <property type="entry name" value="Caud_tail_N"/>
    <property type="match status" value="1"/>
</dbReference>
<evidence type="ECO:0000313" key="3">
    <source>
        <dbReference type="EMBL" id="DAE01936.1"/>
    </source>
</evidence>
<organism evidence="3">
    <name type="scientific">Podoviridae sp. ctQZJ2</name>
    <dbReference type="NCBI Taxonomy" id="2825248"/>
    <lineage>
        <taxon>Viruses</taxon>
        <taxon>Duplodnaviria</taxon>
        <taxon>Heunggongvirae</taxon>
        <taxon>Uroviricota</taxon>
        <taxon>Caudoviricetes</taxon>
    </lineage>
</organism>
<dbReference type="EMBL" id="BK015337">
    <property type="protein sequence ID" value="DAE01936.1"/>
    <property type="molecule type" value="Genomic_DNA"/>
</dbReference>
<dbReference type="InterPro" id="IPR031772">
    <property type="entry name" value="Gp9_N"/>
</dbReference>
<sequence length="559" mass="61965">MSLIEPNSKIFLIKNVPLNNAYKHTIYFSDKSAQAVYFKGKVFKEFEAQSYQRVNSGALRLGVKADDIYNASYLMFQNTDFGNKWFYAFITSVNYVNNAVSEISYELDVIQSYYFDFTLKKCLVEREHTASDEMFEHLVPEPFNPSEYRMSQIQIVGSGEDLFSIGGYILATMYNTVNPADGEKRASGGKFNGIFYPCDMLFFPVGEENALSSMIKGINDGLPDSILYLTTVPKIVSNNLTTTTNTRRISTTEYSTFANINIQPSHTNIDGYTPKNKKCFNYPYHYLVASNSAGGGSEYRFEDFQNNTNIEFSCYSDISENTTIQISPNNYKSVVRGLDYGFVGQTYPTQPYSTNQDAYFKQQEMNLRNQNTINIVNGAIGTSISILGGGVSALGGAEKAEKEDANLSYGGLVGSIGSTANFVSSVKSMEESEDNMKKMHTLVAPRVSGVGGASSIAVLNQQIAPKFYTKNCQRDEIKAIDNFFTIYGYKVNELKVPSGHGVNGSSFNRPSYNYVKTQNCVAVGEMPAIVNAKICSIFNNGLTFWKDGNSVGNYGENGV</sequence>
<feature type="domain" description="Tail knob protein gp9 N-terminal" evidence="1">
    <location>
        <begin position="12"/>
        <end position="116"/>
    </location>
</feature>